<name>A0AAE9WEZ3_9SCHI</name>
<evidence type="ECO:0000313" key="7">
    <source>
        <dbReference type="Proteomes" id="UP001212411"/>
    </source>
</evidence>
<dbReference type="PIRSF" id="PIRSF018169">
    <property type="entry name" value="PAF_acetylhydrolase"/>
    <property type="match status" value="1"/>
</dbReference>
<gene>
    <name evidence="6" type="primary">plg7</name>
    <name evidence="6" type="ORF">SOMG_05051</name>
</gene>
<feature type="active site" description="Charge relay system" evidence="5">
    <location>
        <position position="291"/>
    </location>
</feature>
<comment type="similarity">
    <text evidence="4">Belongs to the serine esterase family.</text>
</comment>
<feature type="active site" description="Charge relay system" evidence="5">
    <location>
        <position position="368"/>
    </location>
</feature>
<keyword evidence="3 4" id="KW-0443">Lipid metabolism</keyword>
<dbReference type="AlphaFoldDB" id="A0AAE9WEZ3"/>
<dbReference type="KEGG" id="som:SOMG_05051"/>
<keyword evidence="7" id="KW-1185">Reference proteome</keyword>
<proteinExistence type="inferred from homology"/>
<dbReference type="GO" id="GO:0016042">
    <property type="term" value="P:lipid catabolic process"/>
    <property type="evidence" value="ECO:0007669"/>
    <property type="project" value="UniProtKB-KW"/>
</dbReference>
<dbReference type="Gene3D" id="3.40.50.1820">
    <property type="entry name" value="alpha/beta hydrolase"/>
    <property type="match status" value="1"/>
</dbReference>
<keyword evidence="1 4" id="KW-0378">Hydrolase</keyword>
<dbReference type="PANTHER" id="PTHR10272">
    <property type="entry name" value="PLATELET-ACTIVATING FACTOR ACETYLHYDROLASE"/>
    <property type="match status" value="1"/>
</dbReference>
<dbReference type="Proteomes" id="UP001212411">
    <property type="component" value="Chromosome 3"/>
</dbReference>
<dbReference type="InterPro" id="IPR029058">
    <property type="entry name" value="AB_hydrolase_fold"/>
</dbReference>
<protein>
    <recommendedName>
        <fullName evidence="4">Putative phospholipase</fullName>
        <ecNumber evidence="4">3.1.1.47</ecNumber>
    </recommendedName>
</protein>
<evidence type="ECO:0000313" key="6">
    <source>
        <dbReference type="EMBL" id="WBW75176.1"/>
    </source>
</evidence>
<evidence type="ECO:0000256" key="1">
    <source>
        <dbReference type="ARBA" id="ARBA00022801"/>
    </source>
</evidence>
<evidence type="ECO:0000256" key="3">
    <source>
        <dbReference type="ARBA" id="ARBA00023098"/>
    </source>
</evidence>
<dbReference type="EC" id="3.1.1.47" evidence="4"/>
<reference evidence="6 7" key="1">
    <citation type="journal article" date="2023" name="G3 (Bethesda)">
        <title>A high-quality reference genome for the fission yeast Schizosaccharomyces osmophilus.</title>
        <authorList>
            <person name="Jia G.S."/>
            <person name="Zhang W.C."/>
            <person name="Liang Y."/>
            <person name="Liu X.H."/>
            <person name="Rhind N."/>
            <person name="Pidoux A."/>
            <person name="Brysch-Herzberg M."/>
            <person name="Du L.L."/>
        </authorList>
    </citation>
    <scope>NUCLEOTIDE SEQUENCE [LARGE SCALE GENOMIC DNA]</scope>
    <source>
        <strain evidence="6 7">CBS 15793</strain>
    </source>
</reference>
<organism evidence="6 7">
    <name type="scientific">Schizosaccharomyces osmophilus</name>
    <dbReference type="NCBI Taxonomy" id="2545709"/>
    <lineage>
        <taxon>Eukaryota</taxon>
        <taxon>Fungi</taxon>
        <taxon>Dikarya</taxon>
        <taxon>Ascomycota</taxon>
        <taxon>Taphrinomycotina</taxon>
        <taxon>Schizosaccharomycetes</taxon>
        <taxon>Schizosaccharomycetales</taxon>
        <taxon>Schizosaccharomycetaceae</taxon>
        <taxon>Schizosaccharomyces</taxon>
    </lineage>
</organism>
<sequence length="437" mass="49539">MKFSIIPTTALPEYEGPLCVGSVVIETSVPKELQCKLSNIEHELKTVKLRMFYPIFPTKEVKPRKDELWLPFNEGIPNIATGFKWWMIRTCARQFSKTSLPVYDGTLFQDSQNTKLPVLLFSHGLLGSRNVYSSLCGNISSYGVVVLALEHRDQTAIISTVRDPSHPDDKGYLVQYREIKDFYSEDTIALQKDRLHFREREIQLAVKMIRSINEHGVPSLDTAYSSSGDPNVCKRLFESLKGRLNTTKGELLLSGHSFGAATSAFITNSSTRSLDSSSLHQEEYKCVILYDIWMLPVLQLNIQKIKYPTIMIISYEFQRWADNYNALENWLFGRKSKSDVDQETSANKLEIVPTEKPSHVFVLDGTVHANQSDLPILLPSMVFKLLKGKVKADPYEAVIINARSSVQFLRENGVKLQGENDPDSLKSEVIPGWEKII</sequence>
<dbReference type="RefSeq" id="XP_056039419.1">
    <property type="nucleotide sequence ID" value="XM_056183826.1"/>
</dbReference>
<accession>A0AAE9WEZ3</accession>
<dbReference type="SUPFAM" id="SSF53474">
    <property type="entry name" value="alpha/beta-Hydrolases"/>
    <property type="match status" value="1"/>
</dbReference>
<keyword evidence="2 4" id="KW-0442">Lipid degradation</keyword>
<dbReference type="EMBL" id="CP115613">
    <property type="protein sequence ID" value="WBW75176.1"/>
    <property type="molecule type" value="Genomic_DNA"/>
</dbReference>
<evidence type="ECO:0000256" key="2">
    <source>
        <dbReference type="ARBA" id="ARBA00022963"/>
    </source>
</evidence>
<evidence type="ECO:0000256" key="4">
    <source>
        <dbReference type="PIRNR" id="PIRNR018169"/>
    </source>
</evidence>
<dbReference type="InterPro" id="IPR016715">
    <property type="entry name" value="PAF_acetylhydro_eukaryote"/>
</dbReference>
<dbReference type="Pfam" id="PF03403">
    <property type="entry name" value="PAF-AH_p_II"/>
    <property type="match status" value="1"/>
</dbReference>
<evidence type="ECO:0000256" key="5">
    <source>
        <dbReference type="PIRSR" id="PIRSR018169-1"/>
    </source>
</evidence>
<dbReference type="GO" id="GO:0003847">
    <property type="term" value="F:1-alkyl-2-acetylglycerophosphocholine esterase activity"/>
    <property type="evidence" value="ECO:0007669"/>
    <property type="project" value="UniProtKB-UniRule"/>
</dbReference>
<comment type="catalytic activity">
    <reaction evidence="4">
        <text>a 1-O-alkyl-2-acetyl-sn-glycero-3-phosphocholine + H2O = a 1-O-alkyl-sn-glycero-3-phosphocholine + acetate + H(+)</text>
        <dbReference type="Rhea" id="RHEA:17777"/>
        <dbReference type="ChEBI" id="CHEBI:15377"/>
        <dbReference type="ChEBI" id="CHEBI:15378"/>
        <dbReference type="ChEBI" id="CHEBI:30089"/>
        <dbReference type="ChEBI" id="CHEBI:30909"/>
        <dbReference type="ChEBI" id="CHEBI:36707"/>
        <dbReference type="EC" id="3.1.1.47"/>
    </reaction>
</comment>
<dbReference type="GeneID" id="80878515"/>
<dbReference type="PANTHER" id="PTHR10272:SF0">
    <property type="entry name" value="PLATELET-ACTIVATING FACTOR ACETYLHYDROLASE"/>
    <property type="match status" value="1"/>
</dbReference>
<feature type="active site" description="Nucleophile" evidence="5">
    <location>
        <position position="257"/>
    </location>
</feature>